<feature type="transmembrane region" description="Helical" evidence="1">
    <location>
        <begin position="105"/>
        <end position="134"/>
    </location>
</feature>
<dbReference type="EMBL" id="JAFMYV010000015">
    <property type="protein sequence ID" value="MBO0939586.1"/>
    <property type="molecule type" value="Genomic_DNA"/>
</dbReference>
<protein>
    <recommendedName>
        <fullName evidence="4">Chromate transporter</fullName>
    </recommendedName>
</protein>
<sequence length="142" mass="15644">MEKPTFLEQELAPVFTEKAPFQLPDDIREIIVKIIPYLIIVQIVFFVLSMLGGGSVILAAFSANLLYSISALISLAGAIIGMLALPGSFKRTRESWVKMYQAQLLFVLASLVTLTISGFISGLFSLAVGLFLLFQIRPKYVN</sequence>
<keyword evidence="1" id="KW-1133">Transmembrane helix</keyword>
<dbReference type="AlphaFoldDB" id="A0A939GJQ6"/>
<accession>A0A939GJQ6</accession>
<reference evidence="2" key="1">
    <citation type="submission" date="2021-03" db="EMBL/GenBank/DDBJ databases">
        <title>Fibrella sp. HMF5335 genome sequencing and assembly.</title>
        <authorList>
            <person name="Kang H."/>
            <person name="Kim H."/>
            <person name="Bae S."/>
            <person name="Joh K."/>
        </authorList>
    </citation>
    <scope>NUCLEOTIDE SEQUENCE</scope>
    <source>
        <strain evidence="2">HMF5335</strain>
    </source>
</reference>
<proteinExistence type="predicted"/>
<organism evidence="2 3">
    <name type="scientific">Fibrella rubiginis</name>
    <dbReference type="NCBI Taxonomy" id="2817060"/>
    <lineage>
        <taxon>Bacteria</taxon>
        <taxon>Pseudomonadati</taxon>
        <taxon>Bacteroidota</taxon>
        <taxon>Cytophagia</taxon>
        <taxon>Cytophagales</taxon>
        <taxon>Spirosomataceae</taxon>
        <taxon>Fibrella</taxon>
    </lineage>
</organism>
<evidence type="ECO:0008006" key="4">
    <source>
        <dbReference type="Google" id="ProtNLM"/>
    </source>
</evidence>
<name>A0A939GJQ6_9BACT</name>
<evidence type="ECO:0000313" key="3">
    <source>
        <dbReference type="Proteomes" id="UP000664034"/>
    </source>
</evidence>
<evidence type="ECO:0000313" key="2">
    <source>
        <dbReference type="EMBL" id="MBO0939586.1"/>
    </source>
</evidence>
<dbReference type="RefSeq" id="WP_207367111.1">
    <property type="nucleotide sequence ID" value="NZ_JAFMYV010000015.1"/>
</dbReference>
<comment type="caution">
    <text evidence="2">The sequence shown here is derived from an EMBL/GenBank/DDBJ whole genome shotgun (WGS) entry which is preliminary data.</text>
</comment>
<keyword evidence="3" id="KW-1185">Reference proteome</keyword>
<keyword evidence="1" id="KW-0472">Membrane</keyword>
<gene>
    <name evidence="2" type="ORF">J2I47_23755</name>
</gene>
<dbReference type="Proteomes" id="UP000664034">
    <property type="component" value="Unassembled WGS sequence"/>
</dbReference>
<evidence type="ECO:0000256" key="1">
    <source>
        <dbReference type="SAM" id="Phobius"/>
    </source>
</evidence>
<keyword evidence="1" id="KW-0812">Transmembrane</keyword>
<feature type="transmembrane region" description="Helical" evidence="1">
    <location>
        <begin position="65"/>
        <end position="85"/>
    </location>
</feature>
<feature type="transmembrane region" description="Helical" evidence="1">
    <location>
        <begin position="37"/>
        <end position="59"/>
    </location>
</feature>